<evidence type="ECO:0000256" key="5">
    <source>
        <dbReference type="PROSITE-ProRule" id="PRU00176"/>
    </source>
</evidence>
<evidence type="ECO:0000256" key="3">
    <source>
        <dbReference type="ARBA" id="ARBA00022833"/>
    </source>
</evidence>
<dbReference type="InterPro" id="IPR019787">
    <property type="entry name" value="Znf_PHD-finger"/>
</dbReference>
<dbReference type="InterPro" id="IPR013083">
    <property type="entry name" value="Znf_RING/FYVE/PHD"/>
</dbReference>
<dbReference type="PANTHER" id="PTHR31164:SF1">
    <property type="entry name" value="RAD52 MOTIF-CONTAINING PROTEIN 1"/>
    <property type="match status" value="1"/>
</dbReference>
<dbReference type="Gene3D" id="3.30.40.10">
    <property type="entry name" value="Zinc/RING finger domain, C3HC4 (zinc finger)"/>
    <property type="match status" value="1"/>
</dbReference>
<reference evidence="9" key="1">
    <citation type="submission" date="2021-03" db="EMBL/GenBank/DDBJ databases">
        <authorList>
            <person name="Bekaert M."/>
        </authorList>
    </citation>
    <scope>NUCLEOTIDE SEQUENCE</scope>
</reference>
<evidence type="ECO:0000256" key="6">
    <source>
        <dbReference type="SAM" id="MobiDB-lite"/>
    </source>
</evidence>
<evidence type="ECO:0000313" key="9">
    <source>
        <dbReference type="EMBL" id="CAG2255581.1"/>
    </source>
</evidence>
<dbReference type="GO" id="GO:0003723">
    <property type="term" value="F:RNA binding"/>
    <property type="evidence" value="ECO:0007669"/>
    <property type="project" value="UniProtKB-UniRule"/>
</dbReference>
<dbReference type="PROSITE" id="PS50102">
    <property type="entry name" value="RRM"/>
    <property type="match status" value="1"/>
</dbReference>
<evidence type="ECO:0000259" key="7">
    <source>
        <dbReference type="PROSITE" id="PS50016"/>
    </source>
</evidence>
<keyword evidence="10" id="KW-1185">Reference proteome</keyword>
<keyword evidence="5" id="KW-0694">RNA-binding</keyword>
<evidence type="ECO:0008006" key="11">
    <source>
        <dbReference type="Google" id="ProtNLM"/>
    </source>
</evidence>
<feature type="region of interest" description="Disordered" evidence="6">
    <location>
        <begin position="580"/>
        <end position="610"/>
    </location>
</feature>
<dbReference type="InterPro" id="IPR012677">
    <property type="entry name" value="Nucleotide-bd_a/b_plait_sf"/>
</dbReference>
<feature type="region of interest" description="Disordered" evidence="6">
    <location>
        <begin position="483"/>
        <end position="508"/>
    </location>
</feature>
<dbReference type="SUPFAM" id="SSF57903">
    <property type="entry name" value="FYVE/PHD zinc finger"/>
    <property type="match status" value="1"/>
</dbReference>
<protein>
    <recommendedName>
        <fullName evidence="11">RRM domain-containing protein</fullName>
    </recommendedName>
</protein>
<sequence length="610" mass="68731">MSCSVEIIDFKRPEGNRKNLYVNSIPGSSAEDVQEYLYSVFSLYGLIHGIQIYPYSTSNQSEKVAGYYGFVTFYSVIAAHSAKESLSNKITIAGTECKFRFTAHNFTGLTVCSKLPIIDIHSTTSRYISPSPSITGAYEEFKIVSLSVLQGQGLSIRRTNTTDINKAVVSESVVVNDAQNKLYVLNFYNTSSKVVLNGNQLHMSVFISSTLPDILNVLDHNKDFIAINSKIRHCCTAYLNSNQASCMQTTDINTSTQQDQCQHSKQNSASASLKSIINTSDQQLNDYCPTCENLCSSDDKAVECEICNKWLHYKCENLTDKEVDEIENDLTLQYNCNSCKTLKTLQLDLLVPQLKHAPENIGIRPTTSIRSRLESNDISTNLSHPTAMGSTPPRLNNCNSYPIPVSISATPTTTCNNTNILEEEIKHLKSQLGLKDKQLKTKESLICKQDSEIKLMKKELATNRALTIKLEQDKKDLEHSLLIQQQKPNNTVHEPSASNREDNSRSYAMEQRVRSLEFELLKQDNKISNLADKFIDFKIDNGRKQPRTRKKKQKVFNYQTADQFKYENPSNDSCTNILFDSELEMRDDEAGDEQSPSHSISYNEQSTFSV</sequence>
<dbReference type="InterPro" id="IPR001965">
    <property type="entry name" value="Znf_PHD"/>
</dbReference>
<dbReference type="Proteomes" id="UP000683360">
    <property type="component" value="Unassembled WGS sequence"/>
</dbReference>
<evidence type="ECO:0000256" key="2">
    <source>
        <dbReference type="ARBA" id="ARBA00022771"/>
    </source>
</evidence>
<keyword evidence="3" id="KW-0862">Zinc</keyword>
<comment type="caution">
    <text evidence="9">The sequence shown here is derived from an EMBL/GenBank/DDBJ whole genome shotgun (WGS) entry which is preliminary data.</text>
</comment>
<organism evidence="9 10">
    <name type="scientific">Mytilus edulis</name>
    <name type="common">Blue mussel</name>
    <dbReference type="NCBI Taxonomy" id="6550"/>
    <lineage>
        <taxon>Eukaryota</taxon>
        <taxon>Metazoa</taxon>
        <taxon>Spiralia</taxon>
        <taxon>Lophotrochozoa</taxon>
        <taxon>Mollusca</taxon>
        <taxon>Bivalvia</taxon>
        <taxon>Autobranchia</taxon>
        <taxon>Pteriomorphia</taxon>
        <taxon>Mytilida</taxon>
        <taxon>Mytiloidea</taxon>
        <taxon>Mytilidae</taxon>
        <taxon>Mytilinae</taxon>
        <taxon>Mytilus</taxon>
    </lineage>
</organism>
<keyword evidence="2 4" id="KW-0863">Zinc-finger</keyword>
<dbReference type="PROSITE" id="PS01359">
    <property type="entry name" value="ZF_PHD_1"/>
    <property type="match status" value="1"/>
</dbReference>
<dbReference type="InterPro" id="IPR019786">
    <property type="entry name" value="Zinc_finger_PHD-type_CS"/>
</dbReference>
<feature type="domain" description="RRM" evidence="8">
    <location>
        <begin position="18"/>
        <end position="104"/>
    </location>
</feature>
<keyword evidence="1" id="KW-0479">Metal-binding</keyword>
<name>A0A8S3VH40_MYTED</name>
<dbReference type="SMART" id="SM00249">
    <property type="entry name" value="PHD"/>
    <property type="match status" value="1"/>
</dbReference>
<dbReference type="GO" id="GO:0005730">
    <property type="term" value="C:nucleolus"/>
    <property type="evidence" value="ECO:0007669"/>
    <property type="project" value="TreeGrafter"/>
</dbReference>
<evidence type="ECO:0000259" key="8">
    <source>
        <dbReference type="PROSITE" id="PS50102"/>
    </source>
</evidence>
<dbReference type="PROSITE" id="PS50016">
    <property type="entry name" value="ZF_PHD_2"/>
    <property type="match status" value="1"/>
</dbReference>
<proteinExistence type="predicted"/>
<dbReference type="InterPro" id="IPR040224">
    <property type="entry name" value="RDM1"/>
</dbReference>
<dbReference type="SUPFAM" id="SSF54928">
    <property type="entry name" value="RNA-binding domain, RBD"/>
    <property type="match status" value="1"/>
</dbReference>
<evidence type="ECO:0000313" key="10">
    <source>
        <dbReference type="Proteomes" id="UP000683360"/>
    </source>
</evidence>
<feature type="compositionally biased region" description="Polar residues" evidence="6">
    <location>
        <begin position="483"/>
        <end position="498"/>
    </location>
</feature>
<feature type="compositionally biased region" description="Polar residues" evidence="6">
    <location>
        <begin position="594"/>
        <end position="610"/>
    </location>
</feature>
<dbReference type="InterPro" id="IPR011011">
    <property type="entry name" value="Znf_FYVE_PHD"/>
</dbReference>
<dbReference type="AlphaFoldDB" id="A0A8S3VH40"/>
<feature type="domain" description="PHD-type" evidence="7">
    <location>
        <begin position="285"/>
        <end position="342"/>
    </location>
</feature>
<evidence type="ECO:0000256" key="4">
    <source>
        <dbReference type="PROSITE-ProRule" id="PRU00146"/>
    </source>
</evidence>
<dbReference type="EMBL" id="CAJPWZ010003276">
    <property type="protein sequence ID" value="CAG2255581.1"/>
    <property type="molecule type" value="Genomic_DNA"/>
</dbReference>
<dbReference type="PANTHER" id="PTHR31164">
    <property type="entry name" value="RAD52 MOTIF-CONTAINING PROTEIN 1"/>
    <property type="match status" value="1"/>
</dbReference>
<dbReference type="InterPro" id="IPR000504">
    <property type="entry name" value="RRM_dom"/>
</dbReference>
<dbReference type="GO" id="GO:0008270">
    <property type="term" value="F:zinc ion binding"/>
    <property type="evidence" value="ECO:0007669"/>
    <property type="project" value="UniProtKB-KW"/>
</dbReference>
<dbReference type="OrthoDB" id="1903104at2759"/>
<feature type="compositionally biased region" description="Acidic residues" evidence="6">
    <location>
        <begin position="581"/>
        <end position="592"/>
    </location>
</feature>
<dbReference type="InterPro" id="IPR035979">
    <property type="entry name" value="RBD_domain_sf"/>
</dbReference>
<dbReference type="Gene3D" id="3.30.70.330">
    <property type="match status" value="1"/>
</dbReference>
<evidence type="ECO:0000256" key="1">
    <source>
        <dbReference type="ARBA" id="ARBA00022723"/>
    </source>
</evidence>
<accession>A0A8S3VH40</accession>
<gene>
    <name evidence="9" type="ORF">MEDL_66992</name>
</gene>